<dbReference type="AlphaFoldDB" id="A0A8C2MWF8"/>
<feature type="compositionally biased region" description="Low complexity" evidence="1">
    <location>
        <begin position="49"/>
        <end position="70"/>
    </location>
</feature>
<proteinExistence type="predicted"/>
<dbReference type="Ensembl" id="ENSCGRT00001029250.1">
    <property type="protein sequence ID" value="ENSCGRP00001025004.1"/>
    <property type="gene ID" value="ENSCGRG00001022749.1"/>
</dbReference>
<sequence length="101" mass="10311">LPPPRRAGQPSRLPYRAFGRSKNNEAASRPGALGSAHPVAQGNKRRHFPAAPGRAQGAARTPSRARSAGGRARRPGSPPPVGAAAPGPQRVLEAAARGCAL</sequence>
<feature type="region of interest" description="Disordered" evidence="1">
    <location>
        <begin position="1"/>
        <end position="89"/>
    </location>
</feature>
<dbReference type="Proteomes" id="UP000694386">
    <property type="component" value="Unplaced"/>
</dbReference>
<reference evidence="2" key="2">
    <citation type="submission" date="2025-09" db="UniProtKB">
        <authorList>
            <consortium name="Ensembl"/>
        </authorList>
    </citation>
    <scope>IDENTIFICATION</scope>
</reference>
<evidence type="ECO:0000256" key="1">
    <source>
        <dbReference type="SAM" id="MobiDB-lite"/>
    </source>
</evidence>
<protein>
    <submittedName>
        <fullName evidence="2">Uncharacterized protein</fullName>
    </submittedName>
</protein>
<reference evidence="2" key="1">
    <citation type="submission" date="2025-08" db="UniProtKB">
        <authorList>
            <consortium name="Ensembl"/>
        </authorList>
    </citation>
    <scope>IDENTIFICATION</scope>
</reference>
<evidence type="ECO:0000313" key="2">
    <source>
        <dbReference type="Ensembl" id="ENSCGRP00001025004.1"/>
    </source>
</evidence>
<name>A0A8C2MWF8_CRIGR</name>
<organism evidence="2 3">
    <name type="scientific">Cricetulus griseus</name>
    <name type="common">Chinese hamster</name>
    <name type="synonym">Cricetulus barabensis griseus</name>
    <dbReference type="NCBI Taxonomy" id="10029"/>
    <lineage>
        <taxon>Eukaryota</taxon>
        <taxon>Metazoa</taxon>
        <taxon>Chordata</taxon>
        <taxon>Craniata</taxon>
        <taxon>Vertebrata</taxon>
        <taxon>Euteleostomi</taxon>
        <taxon>Mammalia</taxon>
        <taxon>Eutheria</taxon>
        <taxon>Euarchontoglires</taxon>
        <taxon>Glires</taxon>
        <taxon>Rodentia</taxon>
        <taxon>Myomorpha</taxon>
        <taxon>Muroidea</taxon>
        <taxon>Cricetidae</taxon>
        <taxon>Cricetinae</taxon>
        <taxon>Cricetulus</taxon>
    </lineage>
</organism>
<evidence type="ECO:0000313" key="3">
    <source>
        <dbReference type="Proteomes" id="UP000694386"/>
    </source>
</evidence>
<accession>A0A8C2MWF8</accession>